<proteinExistence type="predicted"/>
<keyword evidence="3" id="KW-1185">Reference proteome</keyword>
<evidence type="ECO:0000256" key="1">
    <source>
        <dbReference type="SAM" id="MobiDB-lite"/>
    </source>
</evidence>
<evidence type="ECO:0000313" key="3">
    <source>
        <dbReference type="Proteomes" id="UP000198282"/>
    </source>
</evidence>
<protein>
    <submittedName>
        <fullName evidence="2">Uncharacterized protein</fullName>
    </submittedName>
</protein>
<feature type="region of interest" description="Disordered" evidence="1">
    <location>
        <begin position="32"/>
        <end position="52"/>
    </location>
</feature>
<name>A0A239KU20_9ACTN</name>
<sequence>MMLIGNPLSGMTGPYWLPTGWATLGQLLPPAPPAAWSAPSASSTAPEPASPP</sequence>
<dbReference type="AlphaFoldDB" id="A0A239KU20"/>
<accession>A0A239KU20</accession>
<evidence type="ECO:0000313" key="2">
    <source>
        <dbReference type="EMBL" id="SNT20999.1"/>
    </source>
</evidence>
<feature type="compositionally biased region" description="Low complexity" evidence="1">
    <location>
        <begin position="34"/>
        <end position="52"/>
    </location>
</feature>
<dbReference type="EMBL" id="FZOD01000028">
    <property type="protein sequence ID" value="SNT20999.1"/>
    <property type="molecule type" value="Genomic_DNA"/>
</dbReference>
<dbReference type="Proteomes" id="UP000198282">
    <property type="component" value="Unassembled WGS sequence"/>
</dbReference>
<organism evidence="2 3">
    <name type="scientific">Streptosporangium subroseum</name>
    <dbReference type="NCBI Taxonomy" id="106412"/>
    <lineage>
        <taxon>Bacteria</taxon>
        <taxon>Bacillati</taxon>
        <taxon>Actinomycetota</taxon>
        <taxon>Actinomycetes</taxon>
        <taxon>Streptosporangiales</taxon>
        <taxon>Streptosporangiaceae</taxon>
        <taxon>Streptosporangium</taxon>
    </lineage>
</organism>
<gene>
    <name evidence="2" type="ORF">SAMN05216276_1028102</name>
</gene>
<reference evidence="2 3" key="1">
    <citation type="submission" date="2017-06" db="EMBL/GenBank/DDBJ databases">
        <authorList>
            <person name="Kim H.J."/>
            <person name="Triplett B.A."/>
        </authorList>
    </citation>
    <scope>NUCLEOTIDE SEQUENCE [LARGE SCALE GENOMIC DNA]</scope>
    <source>
        <strain evidence="2 3">CGMCC 4.2132</strain>
    </source>
</reference>